<evidence type="ECO:0000313" key="2">
    <source>
        <dbReference type="EMBL" id="MBD7908888.1"/>
    </source>
</evidence>
<dbReference type="Proteomes" id="UP000659496">
    <property type="component" value="Unassembled WGS sequence"/>
</dbReference>
<dbReference type="Gene3D" id="3.90.70.10">
    <property type="entry name" value="Cysteine proteinases"/>
    <property type="match status" value="1"/>
</dbReference>
<comment type="caution">
    <text evidence="2">The sequence shown here is derived from an EMBL/GenBank/DDBJ whole genome shotgun (WGS) entry which is preliminary data.</text>
</comment>
<evidence type="ECO:0000313" key="3">
    <source>
        <dbReference type="Proteomes" id="UP000659496"/>
    </source>
</evidence>
<dbReference type="InterPro" id="IPR039564">
    <property type="entry name" value="Peptidase_C39-like"/>
</dbReference>
<name>A0ABR8PL44_9BACL</name>
<protein>
    <submittedName>
        <fullName evidence="2">C39 family peptidase</fullName>
    </submittedName>
</protein>
<dbReference type="Pfam" id="PF13529">
    <property type="entry name" value="Peptidase_C39_2"/>
    <property type="match status" value="1"/>
</dbReference>
<accession>A0ABR8PL44</accession>
<feature type="domain" description="Peptidase C39-like" evidence="1">
    <location>
        <begin position="15"/>
        <end position="135"/>
    </location>
</feature>
<evidence type="ECO:0000259" key="1">
    <source>
        <dbReference type="Pfam" id="PF13529"/>
    </source>
</evidence>
<sequence length="175" mass="20051">MQILKQFQGRSQYESSIDRRLRSSACGPVTVSVILNFLNVPLSRVPVNKLYKFLGTTQIGLFSWRLVHRLQKLLGTDWDVRKCSVSEALQELESGRPVAAKFDKWLSFKWSGQYEFDYHWVPVIGYAKNADDVILTIHDNGSPTNPSTVRFVSYRKNQEVLSFVKIAPVSKFKGH</sequence>
<dbReference type="EMBL" id="JACSQY010000008">
    <property type="protein sequence ID" value="MBD7908888.1"/>
    <property type="molecule type" value="Genomic_DNA"/>
</dbReference>
<keyword evidence="3" id="KW-1185">Reference proteome</keyword>
<organism evidence="2 3">
    <name type="scientific">Sporosarcina gallistercoris</name>
    <dbReference type="NCBI Taxonomy" id="2762245"/>
    <lineage>
        <taxon>Bacteria</taxon>
        <taxon>Bacillati</taxon>
        <taxon>Bacillota</taxon>
        <taxon>Bacilli</taxon>
        <taxon>Bacillales</taxon>
        <taxon>Caryophanaceae</taxon>
        <taxon>Sporosarcina</taxon>
    </lineage>
</organism>
<gene>
    <name evidence="2" type="ORF">H9659_11145</name>
</gene>
<dbReference type="RefSeq" id="WP_191690479.1">
    <property type="nucleotide sequence ID" value="NZ_JACSQY010000008.1"/>
</dbReference>
<reference evidence="2 3" key="1">
    <citation type="submission" date="2020-08" db="EMBL/GenBank/DDBJ databases">
        <title>A Genomic Blueprint of the Chicken Gut Microbiome.</title>
        <authorList>
            <person name="Gilroy R."/>
            <person name="Ravi A."/>
            <person name="Getino M."/>
            <person name="Pursley I."/>
            <person name="Horton D.L."/>
            <person name="Alikhan N.-F."/>
            <person name="Baker D."/>
            <person name="Gharbi K."/>
            <person name="Hall N."/>
            <person name="Watson M."/>
            <person name="Adriaenssens E.M."/>
            <person name="Foster-Nyarko E."/>
            <person name="Jarju S."/>
            <person name="Secka A."/>
            <person name="Antonio M."/>
            <person name="Oren A."/>
            <person name="Chaudhuri R."/>
            <person name="La Ragione R.M."/>
            <person name="Hildebrand F."/>
            <person name="Pallen M.J."/>
        </authorList>
    </citation>
    <scope>NUCLEOTIDE SEQUENCE [LARGE SCALE GENOMIC DNA]</scope>
    <source>
        <strain evidence="2 3">Sa3CUA8</strain>
    </source>
</reference>
<proteinExistence type="predicted"/>